<gene>
    <name evidence="1" type="ORF">V0288_05810</name>
</gene>
<accession>A0AAW9QUQ8</accession>
<protein>
    <submittedName>
        <fullName evidence="1">Uncharacterized protein</fullName>
    </submittedName>
</protein>
<evidence type="ECO:0000313" key="1">
    <source>
        <dbReference type="EMBL" id="MEG3436629.1"/>
    </source>
</evidence>
<name>A0AAW9QUQ8_9CHRO</name>
<dbReference type="Proteomes" id="UP001328733">
    <property type="component" value="Unassembled WGS sequence"/>
</dbReference>
<reference evidence="1 2" key="1">
    <citation type="submission" date="2024-01" db="EMBL/GenBank/DDBJ databases">
        <title>Genomic insights into the taxonomy and metabolism of the cyanobacterium Pannus brasiliensis CCIBt3594.</title>
        <authorList>
            <person name="Machado M."/>
            <person name="Botero N.B."/>
            <person name="Andreote A.P.D."/>
            <person name="Feitosa A.M.T."/>
            <person name="Popin R."/>
            <person name="Sivonen K."/>
            <person name="Fiore M.F."/>
        </authorList>
    </citation>
    <scope>NUCLEOTIDE SEQUENCE [LARGE SCALE GENOMIC DNA]</scope>
    <source>
        <strain evidence="1 2">CCIBt3594</strain>
    </source>
</reference>
<evidence type="ECO:0000313" key="2">
    <source>
        <dbReference type="Proteomes" id="UP001328733"/>
    </source>
</evidence>
<dbReference type="AlphaFoldDB" id="A0AAW9QUQ8"/>
<organism evidence="1 2">
    <name type="scientific">Pannus brasiliensis CCIBt3594</name>
    <dbReference type="NCBI Taxonomy" id="1427578"/>
    <lineage>
        <taxon>Bacteria</taxon>
        <taxon>Bacillati</taxon>
        <taxon>Cyanobacteriota</taxon>
        <taxon>Cyanophyceae</taxon>
        <taxon>Oscillatoriophycideae</taxon>
        <taxon>Chroococcales</taxon>
        <taxon>Microcystaceae</taxon>
        <taxon>Pannus</taxon>
    </lineage>
</organism>
<comment type="caution">
    <text evidence="1">The sequence shown here is derived from an EMBL/GenBank/DDBJ whole genome shotgun (WGS) entry which is preliminary data.</text>
</comment>
<sequence>MAGSDYNGGIARDWSEFADIVSLYLTDFLPENFLKKKIPLSQ</sequence>
<keyword evidence="2" id="KW-1185">Reference proteome</keyword>
<proteinExistence type="predicted"/>
<dbReference type="EMBL" id="JBAFSM010000008">
    <property type="protein sequence ID" value="MEG3436629.1"/>
    <property type="molecule type" value="Genomic_DNA"/>
</dbReference>